<evidence type="ECO:0000313" key="6">
    <source>
        <dbReference type="Proteomes" id="UP000238322"/>
    </source>
</evidence>
<feature type="transmembrane region" description="Helical" evidence="4">
    <location>
        <begin position="17"/>
        <end position="37"/>
    </location>
</feature>
<dbReference type="PANTHER" id="PTHR44103:SF1">
    <property type="entry name" value="PROPROTEIN CONVERTASE P"/>
    <property type="match status" value="1"/>
</dbReference>
<dbReference type="AlphaFoldDB" id="A0A2S8F8I6"/>
<feature type="repeat" description="TPR" evidence="2">
    <location>
        <begin position="89"/>
        <end position="122"/>
    </location>
</feature>
<dbReference type="InterPro" id="IPR019734">
    <property type="entry name" value="TPR_rpt"/>
</dbReference>
<dbReference type="Pfam" id="PF13517">
    <property type="entry name" value="FG-GAP_3"/>
    <property type="match status" value="2"/>
</dbReference>
<dbReference type="Proteomes" id="UP000238322">
    <property type="component" value="Unassembled WGS sequence"/>
</dbReference>
<sequence>MNQYSDSQRGSPFLRRLFIVVGCIVVAIIALTLFVVFKGPWDENSEVSESLPNDAVEEFYVGVSSLDVEANQRAREIFESLSEKIPNESAVWANYGIALLRLNEIDAAKEALQKAREIAPNDDRIIWLQAMIEERAGQYDAAIDLIRALNTPDIKALYLLADLVERTGRSSADEERLVLLKRILTQAPDNLLVQLSRARIAAKLQNKDELQAALQNLDELQASWNETALSKYESSTNAANSDDFRKVGREILMLENVLKPTPIYQQSLAAVQETNHTLGQPIRGFMNLAPPSVVVAEADRKLHFALQSRNAEASRLQMFWALALSGERHSNIVWNGNQLHIDNKTPLPVPSSMNQSQIDISSLLGVDLNSDFRLDVVAVGENGLVIYVQNPKGEFSSVIPQEELKDFFQQSWAGVWAIDIEADGDLDLLLSPPPSKEGQSETPATCQILRNNGDMTFSKISSLESIPPLRNLHWIDFDNDGDGDVVGLDTEGRLLIAWNERSGQYTSPEVIASPVTILSTDTADTDGDGIVELITLDDSGDVRRWSYDDTDKKWTTITLVHWNDIGELRNSSDWERINLRLADIDNNGAVDLIASAGMKTAIWLSEGTESFIQLTDTPDMFVNQVVDANDDGRLDLIGISKNGVATAINQGEKAYGWISIKPQANPNPGDQRINSFGIGGKIEIFAGQLRRTAPIQSPIVHFGIGENPKTGVARVTWPNGTSQAEFNLNSGESIIAAQRLKGSCPWVFVRNAKEIHFVKDFIWRSPLGLKINSQETAGVSQTEDWIKIPGELLSSLDGTYEIRITADLWETHFFDHVSLMTVDHPPSMEVYVDERFVPTSVPDLRLHCVTPPTPFELVKDEQGDDVTDQLTQVDQVYVDSFPLGRFQGVAEDHWIEFEIPADVSPDRSLCLIGSGWIYPTDSSLNVAISQGSFPKPHGLVLEAYEHERTQETTVVPGQWKVVSDNLGFLAGKNKTVVLPLPNPSGQSGTRRYRLRTNLEIYWDFLGWSVREDDTAIATNVLDCITSDLRYRGFSKLSAEDRRKPDLPIYDTIAATGPRWRDLQGYYTRFGEVGELLSETDDRYVIMNAGDEMVLKFPAQDEPPPGWTRDFVLVGDGWVKDGDFNTTHSKTVCPLPSHANAKYDREDSSLESDPVYLEHRTDWERFHTRYRTGAKVGH</sequence>
<dbReference type="InterPro" id="IPR028994">
    <property type="entry name" value="Integrin_alpha_N"/>
</dbReference>
<reference evidence="5 6" key="1">
    <citation type="submission" date="2018-02" db="EMBL/GenBank/DDBJ databases">
        <title>Comparative genomes isolates from brazilian mangrove.</title>
        <authorList>
            <person name="Araujo J.E."/>
            <person name="Taketani R.G."/>
            <person name="Silva M.C.P."/>
            <person name="Loureco M.V."/>
            <person name="Andreote F.D."/>
        </authorList>
    </citation>
    <scope>NUCLEOTIDE SEQUENCE [LARGE SCALE GENOMIC DNA]</scope>
    <source>
        <strain evidence="5 6">Hex-1 MGV</strain>
    </source>
</reference>
<dbReference type="PROSITE" id="PS50005">
    <property type="entry name" value="TPR"/>
    <property type="match status" value="1"/>
</dbReference>
<organism evidence="5 6">
    <name type="scientific">Blastopirellula marina</name>
    <dbReference type="NCBI Taxonomy" id="124"/>
    <lineage>
        <taxon>Bacteria</taxon>
        <taxon>Pseudomonadati</taxon>
        <taxon>Planctomycetota</taxon>
        <taxon>Planctomycetia</taxon>
        <taxon>Pirellulales</taxon>
        <taxon>Pirellulaceae</taxon>
        <taxon>Blastopirellula</taxon>
    </lineage>
</organism>
<protein>
    <submittedName>
        <fullName evidence="5">Uncharacterized protein</fullName>
    </submittedName>
</protein>
<dbReference type="RefSeq" id="WP_105333109.1">
    <property type="nucleotide sequence ID" value="NZ_PUHY01000016.1"/>
</dbReference>
<gene>
    <name evidence="5" type="ORF">C5Y83_27905</name>
</gene>
<keyword evidence="2" id="KW-0802">TPR repeat</keyword>
<proteinExistence type="predicted"/>
<dbReference type="InterPro" id="IPR011990">
    <property type="entry name" value="TPR-like_helical_dom_sf"/>
</dbReference>
<name>A0A2S8F8I6_9BACT</name>
<dbReference type="OrthoDB" id="221211at2"/>
<dbReference type="Gene3D" id="1.25.40.10">
    <property type="entry name" value="Tetratricopeptide repeat domain"/>
    <property type="match status" value="1"/>
</dbReference>
<dbReference type="Pfam" id="PF14559">
    <property type="entry name" value="TPR_19"/>
    <property type="match status" value="1"/>
</dbReference>
<evidence type="ECO:0000256" key="1">
    <source>
        <dbReference type="ARBA" id="ARBA00022729"/>
    </source>
</evidence>
<keyword evidence="4" id="KW-0472">Membrane</keyword>
<keyword evidence="4" id="KW-0812">Transmembrane</keyword>
<evidence type="ECO:0000256" key="4">
    <source>
        <dbReference type="SAM" id="Phobius"/>
    </source>
</evidence>
<dbReference type="Gene3D" id="2.130.10.130">
    <property type="entry name" value="Integrin alpha, N-terminal"/>
    <property type="match status" value="1"/>
</dbReference>
<evidence type="ECO:0000256" key="3">
    <source>
        <dbReference type="SAM" id="Coils"/>
    </source>
</evidence>
<keyword evidence="4" id="KW-1133">Transmembrane helix</keyword>
<dbReference type="InterPro" id="IPR013517">
    <property type="entry name" value="FG-GAP"/>
</dbReference>
<dbReference type="SUPFAM" id="SSF69318">
    <property type="entry name" value="Integrin alpha N-terminal domain"/>
    <property type="match status" value="1"/>
</dbReference>
<keyword evidence="1" id="KW-0732">Signal</keyword>
<accession>A0A2S8F8I6</accession>
<evidence type="ECO:0000256" key="2">
    <source>
        <dbReference type="PROSITE-ProRule" id="PRU00339"/>
    </source>
</evidence>
<dbReference type="SUPFAM" id="SSF48452">
    <property type="entry name" value="TPR-like"/>
    <property type="match status" value="1"/>
</dbReference>
<evidence type="ECO:0000313" key="5">
    <source>
        <dbReference type="EMBL" id="PQO28440.1"/>
    </source>
</evidence>
<keyword evidence="3" id="KW-0175">Coiled coil</keyword>
<comment type="caution">
    <text evidence="5">The sequence shown here is derived from an EMBL/GenBank/DDBJ whole genome shotgun (WGS) entry which is preliminary data.</text>
</comment>
<dbReference type="EMBL" id="PUHY01000016">
    <property type="protein sequence ID" value="PQO28440.1"/>
    <property type="molecule type" value="Genomic_DNA"/>
</dbReference>
<dbReference type="PANTHER" id="PTHR44103">
    <property type="entry name" value="PROPROTEIN CONVERTASE P"/>
    <property type="match status" value="1"/>
</dbReference>
<feature type="coiled-coil region" evidence="3">
    <location>
        <begin position="200"/>
        <end position="227"/>
    </location>
</feature>